<reference evidence="1 2" key="1">
    <citation type="journal article" date="2017" name="Front. Genet.">
        <title>Draft sequencing of the heterozygous diploid genome of Satsuma (Citrus unshiu Marc.) using a hybrid assembly approach.</title>
        <authorList>
            <person name="Shimizu T."/>
            <person name="Tanizawa Y."/>
            <person name="Mochizuki T."/>
            <person name="Nagasaki H."/>
            <person name="Yoshioka T."/>
            <person name="Toyoda A."/>
            <person name="Fujiyama A."/>
            <person name="Kaminuma E."/>
            <person name="Nakamura Y."/>
        </authorList>
    </citation>
    <scope>NUCLEOTIDE SEQUENCE [LARGE SCALE GENOMIC DNA]</scope>
    <source>
        <strain evidence="2">cv. Miyagawa wase</strain>
    </source>
</reference>
<accession>A0A2H5QXQ9</accession>
<protein>
    <submittedName>
        <fullName evidence="1">Uncharacterized protein</fullName>
    </submittedName>
</protein>
<dbReference type="Proteomes" id="UP000236630">
    <property type="component" value="Unassembled WGS sequence"/>
</dbReference>
<sequence length="28" mass="3213">MSKKCNYLNGARCDDMDDYAPLSNNFPE</sequence>
<dbReference type="AlphaFoldDB" id="A0A2H5QXQ9"/>
<gene>
    <name evidence="1" type="ORF">CUMW_271460</name>
</gene>
<evidence type="ECO:0000313" key="1">
    <source>
        <dbReference type="EMBL" id="GAY69379.1"/>
    </source>
</evidence>
<proteinExistence type="predicted"/>
<keyword evidence="2" id="KW-1185">Reference proteome</keyword>
<comment type="caution">
    <text evidence="1">The sequence shown here is derived from an EMBL/GenBank/DDBJ whole genome shotgun (WGS) entry which is preliminary data.</text>
</comment>
<organism evidence="1 2">
    <name type="scientific">Citrus unshiu</name>
    <name type="common">Satsuma mandarin</name>
    <name type="synonym">Citrus nobilis var. unshiu</name>
    <dbReference type="NCBI Taxonomy" id="55188"/>
    <lineage>
        <taxon>Eukaryota</taxon>
        <taxon>Viridiplantae</taxon>
        <taxon>Streptophyta</taxon>
        <taxon>Embryophyta</taxon>
        <taxon>Tracheophyta</taxon>
        <taxon>Spermatophyta</taxon>
        <taxon>Magnoliopsida</taxon>
        <taxon>eudicotyledons</taxon>
        <taxon>Gunneridae</taxon>
        <taxon>Pentapetalae</taxon>
        <taxon>rosids</taxon>
        <taxon>malvids</taxon>
        <taxon>Sapindales</taxon>
        <taxon>Rutaceae</taxon>
        <taxon>Aurantioideae</taxon>
        <taxon>Citrus</taxon>
    </lineage>
</organism>
<name>A0A2H5QXQ9_CITUN</name>
<evidence type="ECO:0000313" key="2">
    <source>
        <dbReference type="Proteomes" id="UP000236630"/>
    </source>
</evidence>
<dbReference type="EMBL" id="BDQV01001205">
    <property type="protein sequence ID" value="GAY69379.1"/>
    <property type="molecule type" value="Genomic_DNA"/>
</dbReference>